<dbReference type="AlphaFoldDB" id="A0AAV5SZT8"/>
<proteinExistence type="predicted"/>
<protein>
    <submittedName>
        <fullName evidence="1">Uncharacterized protein</fullName>
    </submittedName>
</protein>
<evidence type="ECO:0000313" key="2">
    <source>
        <dbReference type="Proteomes" id="UP001432027"/>
    </source>
</evidence>
<dbReference type="Proteomes" id="UP001432027">
    <property type="component" value="Unassembled WGS sequence"/>
</dbReference>
<gene>
    <name evidence="1" type="ORF">PENTCL1PPCAC_7201</name>
</gene>
<evidence type="ECO:0000313" key="1">
    <source>
        <dbReference type="EMBL" id="GMS85026.1"/>
    </source>
</evidence>
<organism evidence="1 2">
    <name type="scientific">Pristionchus entomophagus</name>
    <dbReference type="NCBI Taxonomy" id="358040"/>
    <lineage>
        <taxon>Eukaryota</taxon>
        <taxon>Metazoa</taxon>
        <taxon>Ecdysozoa</taxon>
        <taxon>Nematoda</taxon>
        <taxon>Chromadorea</taxon>
        <taxon>Rhabditida</taxon>
        <taxon>Rhabditina</taxon>
        <taxon>Diplogasteromorpha</taxon>
        <taxon>Diplogasteroidea</taxon>
        <taxon>Neodiplogasteridae</taxon>
        <taxon>Pristionchus</taxon>
    </lineage>
</organism>
<feature type="non-terminal residue" evidence="1">
    <location>
        <position position="127"/>
    </location>
</feature>
<sequence length="127" mass="14894">MDEAIPNVICRVKRGDHLCYFYQSDLSPQTQILDQTWKVKGFVMEKRRDFSFLAIIADRHQIFSLLVSVLGTMKDGWMPHLSHILIISIGSITPLSDLNSISRFFHRRSFQRIYTIGTSFRRFIKRS</sequence>
<reference evidence="1" key="1">
    <citation type="submission" date="2023-10" db="EMBL/GenBank/DDBJ databases">
        <title>Genome assembly of Pristionchus species.</title>
        <authorList>
            <person name="Yoshida K."/>
            <person name="Sommer R.J."/>
        </authorList>
    </citation>
    <scope>NUCLEOTIDE SEQUENCE</scope>
    <source>
        <strain evidence="1">RS0144</strain>
    </source>
</reference>
<name>A0AAV5SZT8_9BILA</name>
<accession>A0AAV5SZT8</accession>
<keyword evidence="2" id="KW-1185">Reference proteome</keyword>
<comment type="caution">
    <text evidence="1">The sequence shown here is derived from an EMBL/GenBank/DDBJ whole genome shotgun (WGS) entry which is preliminary data.</text>
</comment>
<dbReference type="EMBL" id="BTSX01000002">
    <property type="protein sequence ID" value="GMS85026.1"/>
    <property type="molecule type" value="Genomic_DNA"/>
</dbReference>